<accession>A0A1K2HGI2</accession>
<reference evidence="2 5" key="1">
    <citation type="submission" date="2014-12" db="EMBL/GenBank/DDBJ databases">
        <title>Draft genome sequences of 10 type strains of Lactococcus.</title>
        <authorList>
            <person name="Sun Z."/>
            <person name="Zhong Z."/>
            <person name="Liu W."/>
            <person name="Zhang W."/>
            <person name="Zhang H."/>
        </authorList>
    </citation>
    <scope>NUCLEOTIDE SEQUENCE [LARGE SCALE GENOMIC DNA]</scope>
    <source>
        <strain evidence="2 5">DSM 22330</strain>
    </source>
</reference>
<feature type="transmembrane region" description="Helical" evidence="1">
    <location>
        <begin position="55"/>
        <end position="80"/>
    </location>
</feature>
<keyword evidence="1" id="KW-0472">Membrane</keyword>
<sequence>MKKKSFIYQTWWIGLIPMLVGFIFIIVATVIQLVPMDGIDINGVYTENISAISDFRFIFLAVFGGSGLFIFMIGLLLIGYSKHQKVKNKWLKEQGIKMSAEVIDFQGTARTVNNNRLTRLTCTAKINGTDYIFKSQPLRLNPVPFLKNGLVDVYYDLGNMKRYFIDVDGSVRDVVEL</sequence>
<dbReference type="AlphaFoldDB" id="A0A1K2HGI2"/>
<keyword evidence="5" id="KW-1185">Reference proteome</keyword>
<dbReference type="Proteomes" id="UP000185655">
    <property type="component" value="Unassembled WGS sequence"/>
</dbReference>
<evidence type="ECO:0000313" key="5">
    <source>
        <dbReference type="Proteomes" id="UP000218979"/>
    </source>
</evidence>
<dbReference type="Proteomes" id="UP000218979">
    <property type="component" value="Unassembled WGS sequence"/>
</dbReference>
<keyword evidence="1" id="KW-0812">Transmembrane</keyword>
<dbReference type="RefSeq" id="WP_031365814.1">
    <property type="nucleotide sequence ID" value="NZ_FPKS01000012.1"/>
</dbReference>
<organism evidence="3 4">
    <name type="scientific">Pseudolactococcus chungangensis CAU 28 = DSM 22330</name>
    <dbReference type="NCBI Taxonomy" id="1122154"/>
    <lineage>
        <taxon>Bacteria</taxon>
        <taxon>Bacillati</taxon>
        <taxon>Bacillota</taxon>
        <taxon>Bacilli</taxon>
        <taxon>Lactobacillales</taxon>
        <taxon>Streptococcaceae</taxon>
        <taxon>Pseudolactococcus</taxon>
    </lineage>
</organism>
<gene>
    <name evidence="2" type="ORF">RR45_GL000472</name>
    <name evidence="3" type="ORF">SAMN02746068_01745</name>
</gene>
<dbReference type="EMBL" id="FPKS01000012">
    <property type="protein sequence ID" value="SFZ75829.1"/>
    <property type="molecule type" value="Genomic_DNA"/>
</dbReference>
<name>A0A1K2HGI2_9LACT</name>
<dbReference type="STRING" id="1122154.SAMN02746068_01745"/>
<reference evidence="3 4" key="2">
    <citation type="submission" date="2016-11" db="EMBL/GenBank/DDBJ databases">
        <authorList>
            <person name="Jaros S."/>
            <person name="Januszkiewicz K."/>
            <person name="Wedrychowicz H."/>
        </authorList>
    </citation>
    <scope>NUCLEOTIDE SEQUENCE [LARGE SCALE GENOMIC DNA]</scope>
    <source>
        <strain evidence="3 4">DSM 22330</strain>
    </source>
</reference>
<proteinExistence type="predicted"/>
<feature type="transmembrane region" description="Helical" evidence="1">
    <location>
        <begin position="12"/>
        <end position="35"/>
    </location>
</feature>
<protein>
    <recommendedName>
        <fullName evidence="6">DUF3592 domain-containing protein</fullName>
    </recommendedName>
</protein>
<dbReference type="EMBL" id="JXJT01000014">
    <property type="protein sequence ID" value="PCS02665.1"/>
    <property type="molecule type" value="Genomic_DNA"/>
</dbReference>
<evidence type="ECO:0000313" key="2">
    <source>
        <dbReference type="EMBL" id="PCS02665.1"/>
    </source>
</evidence>
<evidence type="ECO:0008006" key="6">
    <source>
        <dbReference type="Google" id="ProtNLM"/>
    </source>
</evidence>
<evidence type="ECO:0000313" key="4">
    <source>
        <dbReference type="Proteomes" id="UP000185655"/>
    </source>
</evidence>
<evidence type="ECO:0000256" key="1">
    <source>
        <dbReference type="SAM" id="Phobius"/>
    </source>
</evidence>
<keyword evidence="1" id="KW-1133">Transmembrane helix</keyword>
<dbReference type="OrthoDB" id="2242169at2"/>
<evidence type="ECO:0000313" key="3">
    <source>
        <dbReference type="EMBL" id="SFZ75829.1"/>
    </source>
</evidence>